<reference evidence="2 3" key="1">
    <citation type="submission" date="2018-06" db="EMBL/GenBank/DDBJ databases">
        <title>Genomic Encyclopedia of Archaeal and Bacterial Type Strains, Phase II (KMG-II): from individual species to whole genera.</title>
        <authorList>
            <person name="Goeker M."/>
        </authorList>
    </citation>
    <scope>NUCLEOTIDE SEQUENCE [LARGE SCALE GENOMIC DNA]</scope>
    <source>
        <strain evidence="2 3">DSM 18774</strain>
    </source>
</reference>
<proteinExistence type="predicted"/>
<dbReference type="PANTHER" id="PTHR47396:SF1">
    <property type="entry name" value="ATP-DEPENDENT HELICASE IRC3-RELATED"/>
    <property type="match status" value="1"/>
</dbReference>
<dbReference type="GO" id="GO:0005524">
    <property type="term" value="F:ATP binding"/>
    <property type="evidence" value="ECO:0007669"/>
    <property type="project" value="InterPro"/>
</dbReference>
<dbReference type="CDD" id="cd18785">
    <property type="entry name" value="SF2_C"/>
    <property type="match status" value="1"/>
</dbReference>
<gene>
    <name evidence="2" type="ORF">LX76_04464</name>
</gene>
<dbReference type="Gene3D" id="3.40.50.300">
    <property type="entry name" value="P-loop containing nucleotide triphosphate hydrolases"/>
    <property type="match status" value="2"/>
</dbReference>
<comment type="caution">
    <text evidence="2">The sequence shown here is derived from an EMBL/GenBank/DDBJ whole genome shotgun (WGS) entry which is preliminary data.</text>
</comment>
<name>A0A2W7QGG6_9RHOB</name>
<evidence type="ECO:0000313" key="2">
    <source>
        <dbReference type="EMBL" id="PZX47618.1"/>
    </source>
</evidence>
<dbReference type="AlphaFoldDB" id="A0A2W7QGG6"/>
<dbReference type="Pfam" id="PF04851">
    <property type="entry name" value="ResIII"/>
    <property type="match status" value="1"/>
</dbReference>
<dbReference type="GO" id="GO:0005829">
    <property type="term" value="C:cytosol"/>
    <property type="evidence" value="ECO:0007669"/>
    <property type="project" value="TreeGrafter"/>
</dbReference>
<dbReference type="Proteomes" id="UP000249538">
    <property type="component" value="Unassembled WGS sequence"/>
</dbReference>
<dbReference type="SMART" id="SM00487">
    <property type="entry name" value="DEXDc"/>
    <property type="match status" value="1"/>
</dbReference>
<dbReference type="GO" id="GO:0003677">
    <property type="term" value="F:DNA binding"/>
    <property type="evidence" value="ECO:0007669"/>
    <property type="project" value="InterPro"/>
</dbReference>
<dbReference type="RefSeq" id="WP_111467581.1">
    <property type="nucleotide sequence ID" value="NZ_QKZS01000033.1"/>
</dbReference>
<sequence>MLLKTYQQKALDALDGFLSRALACGPADAFAHAVKEQESQAQLNGCKMEPRVYRPLDQLSEVPYVCLRLPTGGGKTLLAAESIRLAARSYLGRAYPLVLWMVPSDVIKSQTLEALEDRDHAYRRRLDESFGGCVRVFDIAEFEMLRPQDMARSACVVVSTIQAFRVTNTVGRRVYAHHEELETHFSGVPTEGMEVVSAEEAAANDMLREGAVKFSFANLLYHQRPLMIVDEAHNAVSGLSREVKARIRPAAIIEFTATPRGVNNILFSVTASALKDEEMIKLPIRVRPHDDWREAVSSTVATRAMLEEKAKRDRDFIQPVALYQAQAKNGRPTVEEVKTYLMEEKLIPEAWIKIATGEQRELDGVNLRDPSVPVRHVITVAALKEGWDCPSAYVLCATQNLSSTTAVEQLLGRVLRMPYAARRKDPALNCAYAHVSEPNFAAAANGLRDKLIDMGFTDEEVRESLQPRGVDRDSQGRLFDPDPVRPKPVLQVTVKDTPEVRQTLNDLQDWGVDYVPKSDGTLSIGVKGAVSDDVATAVRSVVQVTDHGHFDAQLAKHLAQVEALKTRAELGAVIEVPRLLVEMDGEVFEADTEAIYERVEWSLLKHAAELTEAELTFRRDEEVVVIDLEGEKLVYSRLMQEAPQLTGLAMPDDADIEVSLVQWLTRECRDRWIPDAEMQPWIAGLIGKLLERDGVSVRTLVDWQHQIAARIRWKVAEIHKIERSNAHQIMLFDDLAKPTSDAAAAVRFDDQVYRTVPTQPIGGMRFQRHLLGADRAPLLDGDLNGDEFQCAWSLDSLAEVDVWVRNVARHPDSFWLPRVGGRFYPDFVARLNDGRIFVVEYKGEHLVGAPEAREKDRIGKLWARTTGNVFLTVRKVAHGVDAVGQMLGAISV</sequence>
<dbReference type="PANTHER" id="PTHR47396">
    <property type="entry name" value="TYPE I RESTRICTION ENZYME ECOKI R PROTEIN"/>
    <property type="match status" value="1"/>
</dbReference>
<dbReference type="SUPFAM" id="SSF52540">
    <property type="entry name" value="P-loop containing nucleoside triphosphate hydrolases"/>
    <property type="match status" value="2"/>
</dbReference>
<dbReference type="InterPro" id="IPR006935">
    <property type="entry name" value="Helicase/UvrB_N"/>
</dbReference>
<accession>A0A2W7QGG6</accession>
<dbReference type="GO" id="GO:0016787">
    <property type="term" value="F:hydrolase activity"/>
    <property type="evidence" value="ECO:0007669"/>
    <property type="project" value="InterPro"/>
</dbReference>
<dbReference type="EMBL" id="QKZS01000033">
    <property type="protein sequence ID" value="PZX47618.1"/>
    <property type="molecule type" value="Genomic_DNA"/>
</dbReference>
<dbReference type="InterPro" id="IPR027417">
    <property type="entry name" value="P-loop_NTPase"/>
</dbReference>
<evidence type="ECO:0000313" key="3">
    <source>
        <dbReference type="Proteomes" id="UP000249538"/>
    </source>
</evidence>
<organism evidence="2 3">
    <name type="scientific">Cereibacter changlensis</name>
    <dbReference type="NCBI Taxonomy" id="402884"/>
    <lineage>
        <taxon>Bacteria</taxon>
        <taxon>Pseudomonadati</taxon>
        <taxon>Pseudomonadota</taxon>
        <taxon>Alphaproteobacteria</taxon>
        <taxon>Rhodobacterales</taxon>
        <taxon>Paracoccaceae</taxon>
        <taxon>Cereibacter</taxon>
    </lineage>
</organism>
<dbReference type="InterPro" id="IPR050742">
    <property type="entry name" value="Helicase_Restrict-Modif_Enz"/>
</dbReference>
<feature type="domain" description="Helicase ATP-binding" evidence="1">
    <location>
        <begin position="46"/>
        <end position="296"/>
    </location>
</feature>
<evidence type="ECO:0000259" key="1">
    <source>
        <dbReference type="SMART" id="SM00487"/>
    </source>
</evidence>
<dbReference type="InterPro" id="IPR014001">
    <property type="entry name" value="Helicase_ATP-bd"/>
</dbReference>
<protein>
    <submittedName>
        <fullName evidence="2">Type III restriction enzyme</fullName>
    </submittedName>
</protein>